<evidence type="ECO:0008006" key="3">
    <source>
        <dbReference type="Google" id="ProtNLM"/>
    </source>
</evidence>
<protein>
    <recommendedName>
        <fullName evidence="3">Sulfotransferase domain-containing protein</fullName>
    </recommendedName>
</protein>
<name>A0A383A8I0_9ZZZZ</name>
<dbReference type="PANTHER" id="PTHR42743">
    <property type="entry name" value="AMINO-ACID AMINOTRANSFERASE"/>
    <property type="match status" value="1"/>
</dbReference>
<dbReference type="Pfam" id="PF19798">
    <property type="entry name" value="Sulfotransfer_5"/>
    <property type="match status" value="1"/>
</dbReference>
<comment type="similarity">
    <text evidence="1">Belongs to the class-IV pyridoxal-phosphate-dependent aminotransferase family.</text>
</comment>
<dbReference type="AlphaFoldDB" id="A0A383A8I0"/>
<evidence type="ECO:0000313" key="2">
    <source>
        <dbReference type="EMBL" id="SVE03920.1"/>
    </source>
</evidence>
<dbReference type="GO" id="GO:0019752">
    <property type="term" value="P:carboxylic acid metabolic process"/>
    <property type="evidence" value="ECO:0007669"/>
    <property type="project" value="TreeGrafter"/>
</dbReference>
<evidence type="ECO:0000256" key="1">
    <source>
        <dbReference type="ARBA" id="ARBA00009320"/>
    </source>
</evidence>
<dbReference type="InterPro" id="IPR050571">
    <property type="entry name" value="Class-IV_PLP-Dep_Aminotrnsfr"/>
</dbReference>
<dbReference type="Gene3D" id="3.40.50.300">
    <property type="entry name" value="P-loop containing nucleotide triphosphate hydrolases"/>
    <property type="match status" value="1"/>
</dbReference>
<dbReference type="EMBL" id="UINC01189987">
    <property type="protein sequence ID" value="SVE03920.1"/>
    <property type="molecule type" value="Genomic_DNA"/>
</dbReference>
<dbReference type="PANTHER" id="PTHR42743:SF11">
    <property type="entry name" value="AMINODEOXYCHORISMATE LYASE"/>
    <property type="match status" value="1"/>
</dbReference>
<reference evidence="2" key="1">
    <citation type="submission" date="2018-05" db="EMBL/GenBank/DDBJ databases">
        <authorList>
            <person name="Lanie J.A."/>
            <person name="Ng W.-L."/>
            <person name="Kazmierczak K.M."/>
            <person name="Andrzejewski T.M."/>
            <person name="Davidsen T.M."/>
            <person name="Wayne K.J."/>
            <person name="Tettelin H."/>
            <person name="Glass J.I."/>
            <person name="Rusch D."/>
            <person name="Podicherti R."/>
            <person name="Tsui H.-C.T."/>
            <person name="Winkler M.E."/>
        </authorList>
    </citation>
    <scope>NUCLEOTIDE SEQUENCE</scope>
</reference>
<feature type="non-terminal residue" evidence="2">
    <location>
        <position position="1"/>
    </location>
</feature>
<proteinExistence type="inferred from homology"/>
<dbReference type="InterPro" id="IPR027417">
    <property type="entry name" value="P-loop_NTPase"/>
</dbReference>
<accession>A0A383A8I0</accession>
<sequence length="112" mass="13799">PQQYELIKYLNKRETNIIVIDADRLLENPKKILHQWCKHLNIKFNKKMLRWEKGLYDTDGIWAKYWYDNVIETEKFEKKNQKKINLNVPKKYQPIYSEAIEYYKIFSKLSLK</sequence>
<gene>
    <name evidence="2" type="ORF">METZ01_LOCUS456774</name>
</gene>
<organism evidence="2">
    <name type="scientific">marine metagenome</name>
    <dbReference type="NCBI Taxonomy" id="408172"/>
    <lineage>
        <taxon>unclassified sequences</taxon>
        <taxon>metagenomes</taxon>
        <taxon>ecological metagenomes</taxon>
    </lineage>
</organism>